<dbReference type="PANTHER" id="PTHR33085">
    <property type="entry name" value="OS12G0113100 PROTEIN-RELATED"/>
    <property type="match status" value="1"/>
</dbReference>
<evidence type="ECO:0008006" key="3">
    <source>
        <dbReference type="Google" id="ProtNLM"/>
    </source>
</evidence>
<dbReference type="Pfam" id="PF07893">
    <property type="entry name" value="DUF1668"/>
    <property type="match status" value="1"/>
</dbReference>
<proteinExistence type="predicted"/>
<dbReference type="EnsemblPlants" id="OPUNC09G14380.1">
    <property type="protein sequence ID" value="OPUNC09G14380.1"/>
    <property type="gene ID" value="OPUNC09G14380"/>
</dbReference>
<reference evidence="1" key="1">
    <citation type="submission" date="2015-04" db="UniProtKB">
        <authorList>
            <consortium name="EnsemblPlants"/>
        </authorList>
    </citation>
    <scope>IDENTIFICATION</scope>
</reference>
<dbReference type="PANTHER" id="PTHR33085:SF129">
    <property type="entry name" value="OS04G0426500 PROTEIN"/>
    <property type="match status" value="1"/>
</dbReference>
<reference evidence="1" key="2">
    <citation type="submission" date="2018-05" db="EMBL/GenBank/DDBJ databases">
        <title>OpunRS2 (Oryza punctata Reference Sequence Version 2).</title>
        <authorList>
            <person name="Zhang J."/>
            <person name="Kudrna D."/>
            <person name="Lee S."/>
            <person name="Talag J."/>
            <person name="Welchert J."/>
            <person name="Wing R.A."/>
        </authorList>
    </citation>
    <scope>NUCLEOTIDE SEQUENCE [LARGE SCALE GENOMIC DNA]</scope>
</reference>
<dbReference type="Proteomes" id="UP000026962">
    <property type="component" value="Chromosome 9"/>
</dbReference>
<accession>A0A0E0M375</accession>
<keyword evidence="2" id="KW-1185">Reference proteome</keyword>
<evidence type="ECO:0000313" key="1">
    <source>
        <dbReference type="EnsemblPlants" id="OPUNC09G14380.1"/>
    </source>
</evidence>
<organism evidence="1">
    <name type="scientific">Oryza punctata</name>
    <name type="common">Red rice</name>
    <dbReference type="NCBI Taxonomy" id="4537"/>
    <lineage>
        <taxon>Eukaryota</taxon>
        <taxon>Viridiplantae</taxon>
        <taxon>Streptophyta</taxon>
        <taxon>Embryophyta</taxon>
        <taxon>Tracheophyta</taxon>
        <taxon>Spermatophyta</taxon>
        <taxon>Magnoliopsida</taxon>
        <taxon>Liliopsida</taxon>
        <taxon>Poales</taxon>
        <taxon>Poaceae</taxon>
        <taxon>BOP clade</taxon>
        <taxon>Oryzoideae</taxon>
        <taxon>Oryzeae</taxon>
        <taxon>Oryzinae</taxon>
        <taxon>Oryza</taxon>
    </lineage>
</organism>
<dbReference type="InterPro" id="IPR012871">
    <property type="entry name" value="DUF1668_ORYSA"/>
</dbReference>
<evidence type="ECO:0000313" key="2">
    <source>
        <dbReference type="Proteomes" id="UP000026962"/>
    </source>
</evidence>
<name>A0A0E0M375_ORYPU</name>
<sequence>MGLSRRFQNLIVDCPYSGAQWLRSIDLTRQLFGDTAAARTSSTIGQGLESAIVRDATSNTPAADSCNNPKNKRGLRIQMERIRFPSPILRFKCTQMSDQSNIDCFPVADRKVVMVDHARNTRLCDVDARSVMTMPNIHKPKSNPISLFVPSSGGGSLYVMEKYPGREKRGDGVGTQLSDQFEAFVWGKSFESPCHCHLLPPPPFVHDNDYFLTHPKITSYAVVGSDIYISTYENGSYCLDTEMNSWLQLAKEMPPPFFSGKLEYVPELKLWFGFSTEPSRHLAAADLSSASAMMDSQPQLIGDWNEFAPPEGWTEHQVPQLVNLGSTRFCISRFFDIRSMDDYEVIDSVIVFTGVEVMPVGHNGDGTGSGNGKVKLRMEKHKSICCVSGRTHICSIF</sequence>
<dbReference type="AlphaFoldDB" id="A0A0E0M375"/>
<dbReference type="OMA" id="HKSLCHV"/>
<protein>
    <recommendedName>
        <fullName evidence="3">F-box associated domain-containing protein</fullName>
    </recommendedName>
</protein>
<dbReference type="Gramene" id="OPUNC09G14380.1">
    <property type="protein sequence ID" value="OPUNC09G14380.1"/>
    <property type="gene ID" value="OPUNC09G14380"/>
</dbReference>
<dbReference type="HOGENOM" id="CLU_018267_2_0_1"/>